<keyword evidence="1" id="KW-0472">Membrane</keyword>
<evidence type="ECO:0008006" key="5">
    <source>
        <dbReference type="Google" id="ProtNLM"/>
    </source>
</evidence>
<dbReference type="InParanoid" id="F2TVY8"/>
<reference evidence="3" key="1">
    <citation type="submission" date="2009-08" db="EMBL/GenBank/DDBJ databases">
        <title>Annotation of Salpingoeca rosetta.</title>
        <authorList>
            <consortium name="The Broad Institute Genome Sequencing Platform"/>
            <person name="Russ C."/>
            <person name="Cuomo C."/>
            <person name="Burger G."/>
            <person name="Gray M.W."/>
            <person name="Holland P.W.H."/>
            <person name="King N."/>
            <person name="Lang F.B.F."/>
            <person name="Roger A.J."/>
            <person name="Ruiz-Trillo I."/>
            <person name="Young S.K."/>
            <person name="Zeng Q."/>
            <person name="Gargeya S."/>
            <person name="Alvarado L."/>
            <person name="Berlin A."/>
            <person name="Chapman S.B."/>
            <person name="Chen Z."/>
            <person name="Freedman E."/>
            <person name="Gellesch M."/>
            <person name="Goldberg J."/>
            <person name="Griggs A."/>
            <person name="Gujja S."/>
            <person name="Heilman E."/>
            <person name="Heiman D."/>
            <person name="Howarth C."/>
            <person name="Mehta T."/>
            <person name="Neiman D."/>
            <person name="Pearson M."/>
            <person name="Roberts A."/>
            <person name="Saif S."/>
            <person name="Shea T."/>
            <person name="Shenoy N."/>
            <person name="Sisk P."/>
            <person name="Stolte C."/>
            <person name="Sykes S."/>
            <person name="White J."/>
            <person name="Yandava C."/>
            <person name="Haas B."/>
            <person name="Nusbaum C."/>
            <person name="Birren B."/>
        </authorList>
    </citation>
    <scope>NUCLEOTIDE SEQUENCE [LARGE SCALE GENOMIC DNA]</scope>
    <source>
        <strain evidence="3">ATCC 50818</strain>
    </source>
</reference>
<dbReference type="EMBL" id="GL832955">
    <property type="protein sequence ID" value="EGD72234.1"/>
    <property type="molecule type" value="Genomic_DNA"/>
</dbReference>
<evidence type="ECO:0000313" key="4">
    <source>
        <dbReference type="Proteomes" id="UP000007799"/>
    </source>
</evidence>
<sequence>MPRRRGPMSKMQLIGLFLFVAGLIAVFFSFEDPCPNPRVAAVAEGGNTQDALGSGEAECSRSGRNFLLGSGIIMILLFCCCPAFALGDARPFYEQFPWLRRAMNRRRQKADGTYRAHAASLKEQHL</sequence>
<dbReference type="KEGG" id="sre:PTSG_00254"/>
<dbReference type="GeneID" id="16067944"/>
<evidence type="ECO:0000313" key="3">
    <source>
        <dbReference type="EMBL" id="EGD72234.1"/>
    </source>
</evidence>
<feature type="transmembrane region" description="Helical" evidence="1">
    <location>
        <begin position="66"/>
        <end position="86"/>
    </location>
</feature>
<feature type="signal peptide" evidence="2">
    <location>
        <begin position="1"/>
        <end position="25"/>
    </location>
</feature>
<feature type="chain" id="PRO_5003287004" description="Transmembrane protein" evidence="2">
    <location>
        <begin position="26"/>
        <end position="126"/>
    </location>
</feature>
<dbReference type="Proteomes" id="UP000007799">
    <property type="component" value="Unassembled WGS sequence"/>
</dbReference>
<evidence type="ECO:0000256" key="2">
    <source>
        <dbReference type="SAM" id="SignalP"/>
    </source>
</evidence>
<keyword evidence="2" id="KW-0732">Signal</keyword>
<gene>
    <name evidence="3" type="ORF">PTSG_00254</name>
</gene>
<accession>F2TVY8</accession>
<dbReference type="AlphaFoldDB" id="F2TVY8"/>
<name>F2TVY8_SALR5</name>
<protein>
    <recommendedName>
        <fullName evidence="5">Transmembrane protein</fullName>
    </recommendedName>
</protein>
<evidence type="ECO:0000256" key="1">
    <source>
        <dbReference type="SAM" id="Phobius"/>
    </source>
</evidence>
<proteinExistence type="predicted"/>
<organism evidence="4">
    <name type="scientific">Salpingoeca rosetta (strain ATCC 50818 / BSB-021)</name>
    <dbReference type="NCBI Taxonomy" id="946362"/>
    <lineage>
        <taxon>Eukaryota</taxon>
        <taxon>Choanoflagellata</taxon>
        <taxon>Craspedida</taxon>
        <taxon>Salpingoecidae</taxon>
        <taxon>Salpingoeca</taxon>
    </lineage>
</organism>
<keyword evidence="1" id="KW-0812">Transmembrane</keyword>
<keyword evidence="1" id="KW-1133">Transmembrane helix</keyword>
<dbReference type="RefSeq" id="XP_004998805.1">
    <property type="nucleotide sequence ID" value="XM_004998748.1"/>
</dbReference>
<keyword evidence="4" id="KW-1185">Reference proteome</keyword>